<dbReference type="InterPro" id="IPR032305">
    <property type="entry name" value="GTP-bd_M"/>
</dbReference>
<dbReference type="InterPro" id="IPR016496">
    <property type="entry name" value="GTPase_HflX"/>
</dbReference>
<keyword evidence="2" id="KW-0479">Metal-binding</keyword>
<dbReference type="KEGG" id="dwd:DSCW_00040"/>
<comment type="subcellular location">
    <subcellularLocation>
        <location evidence="6">Cytoplasm</location>
    </subcellularLocation>
    <text evidence="6">May associate with membranes.</text>
</comment>
<dbReference type="GO" id="GO:0005737">
    <property type="term" value="C:cytoplasm"/>
    <property type="evidence" value="ECO:0007669"/>
    <property type="project" value="UniProtKB-SubCell"/>
</dbReference>
<organism evidence="9 10">
    <name type="scientific">Desulfosarcina widdelii</name>
    <dbReference type="NCBI Taxonomy" id="947919"/>
    <lineage>
        <taxon>Bacteria</taxon>
        <taxon>Pseudomonadati</taxon>
        <taxon>Thermodesulfobacteriota</taxon>
        <taxon>Desulfobacteria</taxon>
        <taxon>Desulfobacterales</taxon>
        <taxon>Desulfosarcinaceae</taxon>
        <taxon>Desulfosarcina</taxon>
    </lineage>
</organism>
<proteinExistence type="inferred from homology"/>
<dbReference type="CDD" id="cd01878">
    <property type="entry name" value="HflX"/>
    <property type="match status" value="1"/>
</dbReference>
<dbReference type="Pfam" id="PF01926">
    <property type="entry name" value="MMR_HSR1"/>
    <property type="match status" value="1"/>
</dbReference>
<dbReference type="OrthoDB" id="9812272at2"/>
<evidence type="ECO:0000256" key="7">
    <source>
        <dbReference type="SAM" id="Coils"/>
    </source>
</evidence>
<dbReference type="PROSITE" id="PS51705">
    <property type="entry name" value="G_HFLX"/>
    <property type="match status" value="1"/>
</dbReference>
<dbReference type="PANTHER" id="PTHR10229">
    <property type="entry name" value="GTP-BINDING PROTEIN HFLX"/>
    <property type="match status" value="1"/>
</dbReference>
<keyword evidence="1 6" id="KW-0963">Cytoplasm</keyword>
<dbReference type="Pfam" id="PF13167">
    <property type="entry name" value="GTP-bdg_N"/>
    <property type="match status" value="1"/>
</dbReference>
<dbReference type="Pfam" id="PF16360">
    <property type="entry name" value="GTP-bdg_M"/>
    <property type="match status" value="1"/>
</dbReference>
<dbReference type="GO" id="GO:0003924">
    <property type="term" value="F:GTPase activity"/>
    <property type="evidence" value="ECO:0007669"/>
    <property type="project" value="UniProtKB-UniRule"/>
</dbReference>
<keyword evidence="7" id="KW-0175">Coiled coil</keyword>
<evidence type="ECO:0000256" key="2">
    <source>
        <dbReference type="ARBA" id="ARBA00022723"/>
    </source>
</evidence>
<dbReference type="AlphaFoldDB" id="A0A5K7Z7V9"/>
<feature type="domain" description="Hflx-type G" evidence="8">
    <location>
        <begin position="378"/>
        <end position="542"/>
    </location>
</feature>
<evidence type="ECO:0000313" key="10">
    <source>
        <dbReference type="Proteomes" id="UP000427769"/>
    </source>
</evidence>
<accession>A0A5K7Z7V9</accession>
<dbReference type="InterPro" id="IPR025121">
    <property type="entry name" value="GTPase_HflX_N"/>
</dbReference>
<dbReference type="SUPFAM" id="SSF52540">
    <property type="entry name" value="P-loop containing nucleoside triphosphate hydrolases"/>
    <property type="match status" value="1"/>
</dbReference>
<dbReference type="GO" id="GO:0005525">
    <property type="term" value="F:GTP binding"/>
    <property type="evidence" value="ECO:0007669"/>
    <property type="project" value="UniProtKB-UniRule"/>
</dbReference>
<evidence type="ECO:0000256" key="1">
    <source>
        <dbReference type="ARBA" id="ARBA00022490"/>
    </source>
</evidence>
<dbReference type="PANTHER" id="PTHR10229:SF0">
    <property type="entry name" value="GTP-BINDING PROTEIN 6-RELATED"/>
    <property type="match status" value="1"/>
</dbReference>
<dbReference type="InterPro" id="IPR030394">
    <property type="entry name" value="G_HFLX_dom"/>
</dbReference>
<dbReference type="EMBL" id="AP021875">
    <property type="protein sequence ID" value="BBO72587.1"/>
    <property type="molecule type" value="Genomic_DNA"/>
</dbReference>
<comment type="subunit">
    <text evidence="6">Monomer. Associates with the 50S ribosomal subunit.</text>
</comment>
<dbReference type="HAMAP" id="MF_00900">
    <property type="entry name" value="GTPase_HflX"/>
    <property type="match status" value="1"/>
</dbReference>
<evidence type="ECO:0000256" key="6">
    <source>
        <dbReference type="HAMAP-Rule" id="MF_00900"/>
    </source>
</evidence>
<keyword evidence="10" id="KW-1185">Reference proteome</keyword>
<protein>
    <recommendedName>
        <fullName evidence="6">GTPase HflX</fullName>
    </recommendedName>
    <alternativeName>
        <fullName evidence="6">GTP-binding protein HflX</fullName>
    </alternativeName>
</protein>
<dbReference type="Gene3D" id="6.10.250.2860">
    <property type="match status" value="1"/>
</dbReference>
<dbReference type="Gene3D" id="3.40.50.300">
    <property type="entry name" value="P-loop containing nucleotide triphosphate hydrolases"/>
    <property type="match status" value="1"/>
</dbReference>
<evidence type="ECO:0000313" key="9">
    <source>
        <dbReference type="EMBL" id="BBO72587.1"/>
    </source>
</evidence>
<evidence type="ECO:0000256" key="4">
    <source>
        <dbReference type="ARBA" id="ARBA00022842"/>
    </source>
</evidence>
<name>A0A5K7Z7V9_9BACT</name>
<dbReference type="RefSeq" id="WP_155301788.1">
    <property type="nucleotide sequence ID" value="NZ_AP021875.1"/>
</dbReference>
<dbReference type="PRINTS" id="PR00326">
    <property type="entry name" value="GTP1OBG"/>
</dbReference>
<dbReference type="InterPro" id="IPR027417">
    <property type="entry name" value="P-loop_NTPase"/>
</dbReference>
<keyword evidence="5 6" id="KW-0342">GTP-binding</keyword>
<reference evidence="9 10" key="1">
    <citation type="submission" date="2019-11" db="EMBL/GenBank/DDBJ databases">
        <title>Comparative genomics of hydrocarbon-degrading Desulfosarcina strains.</title>
        <authorList>
            <person name="Watanabe M."/>
            <person name="Kojima H."/>
            <person name="Fukui M."/>
        </authorList>
    </citation>
    <scope>NUCLEOTIDE SEQUENCE [LARGE SCALE GENOMIC DNA]</scope>
    <source>
        <strain evidence="9 10">PP31</strain>
    </source>
</reference>
<evidence type="ECO:0000256" key="5">
    <source>
        <dbReference type="ARBA" id="ARBA00023134"/>
    </source>
</evidence>
<comment type="function">
    <text evidence="6">GTPase that associates with the 50S ribosomal subunit and may have a role during protein synthesis or ribosome biogenesis.</text>
</comment>
<keyword evidence="3 6" id="KW-0547">Nucleotide-binding</keyword>
<dbReference type="NCBIfam" id="TIGR03156">
    <property type="entry name" value="GTP_HflX"/>
    <property type="match status" value="1"/>
</dbReference>
<feature type="coiled-coil region" evidence="7">
    <location>
        <begin position="337"/>
        <end position="371"/>
    </location>
</feature>
<keyword evidence="4" id="KW-0460">Magnesium</keyword>
<dbReference type="InterPro" id="IPR042108">
    <property type="entry name" value="GTPase_HflX_N_sf"/>
</dbReference>
<gene>
    <name evidence="6 9" type="primary">hflX</name>
    <name evidence="9" type="ORF">DSCW_00040</name>
</gene>
<sequence>MRSVYGSRLGLKASQIKRLENLGRRRVPPQSILSYEVCRDICTLSMEIGRQIGLLIDRQGKVVLVLLGEVDRILIPDLREYRLAPDRLRGIRCVHTTLTDTQLTKDDLTDLALLRLDLMAVITMTATGTPDRIHWAHILPGASETAPYRIMPPVLPFEPEMDCVGLIQALEDELARKKEQAAHLPGTERALLVSVFTGPRKIAVHSLDELKELTRTANITVLDTILQQRKKPDPRFLMGSGKLEELAIMALHRGATMLVFDQELNPSQIRSIADRTEIKVIDRTQLILDIFAQRARSREGKLQVELAQLKYLLPRLVTKDTAMSRLTGGIGGRGPGETRLEINRRRARDRIRHLERAVATVQKNRSQQRRRRSKKGLPIISIIGYTNAGKSTLLNQLTQSRVLAEDKLFATLDPSSRRLRFPRDIEVIVTDTVGFIRDLPKELMAAFKATLEELENADLLLHVIDISNPRHPDQIRSVETILAELDLNRIAVIRVLNKIDRVDREQCRELTRRLGGIAVSALDRSTLKPLTETMQATVEGFGWKETVSD</sequence>
<dbReference type="GO" id="GO:0046872">
    <property type="term" value="F:metal ion binding"/>
    <property type="evidence" value="ECO:0007669"/>
    <property type="project" value="UniProtKB-KW"/>
</dbReference>
<dbReference type="FunFam" id="3.40.50.11060:FF:000001">
    <property type="entry name" value="GTPase HflX"/>
    <property type="match status" value="1"/>
</dbReference>
<dbReference type="Gene3D" id="3.40.50.11060">
    <property type="entry name" value="GTPase HflX, N-terminal domain"/>
    <property type="match status" value="1"/>
</dbReference>
<evidence type="ECO:0000256" key="3">
    <source>
        <dbReference type="ARBA" id="ARBA00022741"/>
    </source>
</evidence>
<evidence type="ECO:0000259" key="8">
    <source>
        <dbReference type="PROSITE" id="PS51705"/>
    </source>
</evidence>
<dbReference type="InterPro" id="IPR006073">
    <property type="entry name" value="GTP-bd"/>
</dbReference>
<dbReference type="Proteomes" id="UP000427769">
    <property type="component" value="Chromosome"/>
</dbReference>
<comment type="similarity">
    <text evidence="6">Belongs to the TRAFAC class OBG-HflX-like GTPase superfamily. HflX GTPase family.</text>
</comment>
<dbReference type="GO" id="GO:0043022">
    <property type="term" value="F:ribosome binding"/>
    <property type="evidence" value="ECO:0007669"/>
    <property type="project" value="TreeGrafter"/>
</dbReference>